<proteinExistence type="predicted"/>
<dbReference type="InterPro" id="IPR011009">
    <property type="entry name" value="Kinase-like_dom_sf"/>
</dbReference>
<accession>A0A5B7GZF1</accession>
<dbReference type="SUPFAM" id="SSF56112">
    <property type="entry name" value="Protein kinase-like (PK-like)"/>
    <property type="match status" value="1"/>
</dbReference>
<dbReference type="InterPro" id="IPR008271">
    <property type="entry name" value="Ser/Thr_kinase_AS"/>
</dbReference>
<feature type="region of interest" description="Disordered" evidence="1">
    <location>
        <begin position="1"/>
        <end position="102"/>
    </location>
</feature>
<organism evidence="3 4">
    <name type="scientific">Portunus trituberculatus</name>
    <name type="common">Swimming crab</name>
    <name type="synonym">Neptunus trituberculatus</name>
    <dbReference type="NCBI Taxonomy" id="210409"/>
    <lineage>
        <taxon>Eukaryota</taxon>
        <taxon>Metazoa</taxon>
        <taxon>Ecdysozoa</taxon>
        <taxon>Arthropoda</taxon>
        <taxon>Crustacea</taxon>
        <taxon>Multicrustacea</taxon>
        <taxon>Malacostraca</taxon>
        <taxon>Eumalacostraca</taxon>
        <taxon>Eucarida</taxon>
        <taxon>Decapoda</taxon>
        <taxon>Pleocyemata</taxon>
        <taxon>Brachyura</taxon>
        <taxon>Eubrachyura</taxon>
        <taxon>Portunoidea</taxon>
        <taxon>Portunidae</taxon>
        <taxon>Portuninae</taxon>
        <taxon>Portunus</taxon>
    </lineage>
</organism>
<dbReference type="AlphaFoldDB" id="A0A5B7GZF1"/>
<evidence type="ECO:0000313" key="3">
    <source>
        <dbReference type="EMBL" id="MPC62014.1"/>
    </source>
</evidence>
<dbReference type="EMBL" id="VSRR010019210">
    <property type="protein sequence ID" value="MPC62014.1"/>
    <property type="molecule type" value="Genomic_DNA"/>
</dbReference>
<dbReference type="Proteomes" id="UP000324222">
    <property type="component" value="Unassembled WGS sequence"/>
</dbReference>
<evidence type="ECO:0000313" key="4">
    <source>
        <dbReference type="Proteomes" id="UP000324222"/>
    </source>
</evidence>
<dbReference type="GO" id="GO:0004672">
    <property type="term" value="F:protein kinase activity"/>
    <property type="evidence" value="ECO:0007669"/>
    <property type="project" value="InterPro"/>
</dbReference>
<dbReference type="PROSITE" id="PS00108">
    <property type="entry name" value="PROTEIN_KINASE_ST"/>
    <property type="match status" value="1"/>
</dbReference>
<keyword evidence="4" id="KW-1185">Reference proteome</keyword>
<protein>
    <recommendedName>
        <fullName evidence="2">Protein kinase domain-containing protein</fullName>
    </recommendedName>
</protein>
<evidence type="ECO:0000256" key="1">
    <source>
        <dbReference type="SAM" id="MobiDB-lite"/>
    </source>
</evidence>
<dbReference type="GO" id="GO:0005524">
    <property type="term" value="F:ATP binding"/>
    <property type="evidence" value="ECO:0007669"/>
    <property type="project" value="InterPro"/>
</dbReference>
<feature type="domain" description="Protein kinase" evidence="2">
    <location>
        <begin position="91"/>
        <end position="331"/>
    </location>
</feature>
<reference evidence="3 4" key="1">
    <citation type="submission" date="2019-05" db="EMBL/GenBank/DDBJ databases">
        <title>Another draft genome of Portunus trituberculatus and its Hox gene families provides insights of decapod evolution.</title>
        <authorList>
            <person name="Jeong J.-H."/>
            <person name="Song I."/>
            <person name="Kim S."/>
            <person name="Choi T."/>
            <person name="Kim D."/>
            <person name="Ryu S."/>
            <person name="Kim W."/>
        </authorList>
    </citation>
    <scope>NUCLEOTIDE SEQUENCE [LARGE SCALE GENOMIC DNA]</scope>
    <source>
        <tissue evidence="3">Muscle</tissue>
    </source>
</reference>
<name>A0A5B7GZF1_PORTR</name>
<gene>
    <name evidence="3" type="ORF">E2C01_056094</name>
</gene>
<dbReference type="OrthoDB" id="6375533at2759"/>
<evidence type="ECO:0000259" key="2">
    <source>
        <dbReference type="PROSITE" id="PS50011"/>
    </source>
</evidence>
<dbReference type="PROSITE" id="PS50011">
    <property type="entry name" value="PROTEIN_KINASE_DOM"/>
    <property type="match status" value="1"/>
</dbReference>
<feature type="compositionally biased region" description="Polar residues" evidence="1">
    <location>
        <begin position="80"/>
        <end position="90"/>
    </location>
</feature>
<sequence length="331" mass="36340">MHDSCPYPAKRPNIPFPSAQRFSSYTNKRTCRADRAGNKANVTESGRKRQQLAAARMANESSPCPAKRQRTQSGAAVPASPSQTPDTGHSQPAPGEAGSSSLPFVTAATHHTPLRPKAPQAAHLKDKNNPKMRLFPWWRHTKQKKLLKEEKEALRFLHQKYVVLLTTTDVEHIVSKGTKRLESGTYGSCDKAVDPTTQQPLVIKTFAKDFDGLDDLVSEPANLQHLQLPGVRTSPSLFDILNVFGQVSRTLQHVLDKGLTHNDFKSDNVCVQADSGIHEATFIDFGLARRVGTLLIYGKCTGAASAHPPARQGLRCVQSGSPHQIYRNADN</sequence>
<comment type="caution">
    <text evidence="3">The sequence shown here is derived from an EMBL/GenBank/DDBJ whole genome shotgun (WGS) entry which is preliminary data.</text>
</comment>
<dbReference type="InterPro" id="IPR000719">
    <property type="entry name" value="Prot_kinase_dom"/>
</dbReference>
<dbReference type="Gene3D" id="1.10.510.10">
    <property type="entry name" value="Transferase(Phosphotransferase) domain 1"/>
    <property type="match status" value="1"/>
</dbReference>